<keyword evidence="2" id="KW-0749">Sporulation</keyword>
<dbReference type="GO" id="GO:0016987">
    <property type="term" value="F:sigma factor activity"/>
    <property type="evidence" value="ECO:0007669"/>
    <property type="project" value="UniProtKB-KW"/>
</dbReference>
<dbReference type="InterPro" id="IPR001387">
    <property type="entry name" value="Cro/C1-type_HTH"/>
</dbReference>
<dbReference type="RefSeq" id="WP_187333516.1">
    <property type="nucleotide sequence ID" value="NZ_CP060490.1"/>
</dbReference>
<reference evidence="9 10" key="1">
    <citation type="submission" date="2020-08" db="EMBL/GenBank/DDBJ databases">
        <authorList>
            <person name="Liu C."/>
            <person name="Sun Q."/>
        </authorList>
    </citation>
    <scope>NUCLEOTIDE SEQUENCE [LARGE SCALE GENOMIC DNA]</scope>
    <source>
        <strain evidence="9 10">NSJ-62</strain>
    </source>
</reference>
<evidence type="ECO:0000256" key="7">
    <source>
        <dbReference type="RuleBase" id="RU362124"/>
    </source>
</evidence>
<keyword evidence="10" id="KW-1185">Reference proteome</keyword>
<dbReference type="PROSITE" id="PS00716">
    <property type="entry name" value="SIGMA70_2"/>
    <property type="match status" value="1"/>
</dbReference>
<evidence type="ECO:0000256" key="2">
    <source>
        <dbReference type="ARBA" id="ARBA00022969"/>
    </source>
</evidence>
<evidence type="ECO:0000256" key="5">
    <source>
        <dbReference type="ARBA" id="ARBA00023125"/>
    </source>
</evidence>
<evidence type="ECO:0000313" key="10">
    <source>
        <dbReference type="Proteomes" id="UP000515960"/>
    </source>
</evidence>
<comment type="similarity">
    <text evidence="1 7">Belongs to the sigma-70 factor family.</text>
</comment>
<dbReference type="EMBL" id="CP060490">
    <property type="protein sequence ID" value="QNL44997.1"/>
    <property type="molecule type" value="Genomic_DNA"/>
</dbReference>
<dbReference type="InterPro" id="IPR050813">
    <property type="entry name" value="Sigma-70_Factor"/>
</dbReference>
<gene>
    <name evidence="9" type="ORF">H8790_02860</name>
</gene>
<dbReference type="InterPro" id="IPR013325">
    <property type="entry name" value="RNA_pol_sigma_r2"/>
</dbReference>
<dbReference type="CDD" id="cd06171">
    <property type="entry name" value="Sigma70_r4"/>
    <property type="match status" value="1"/>
</dbReference>
<proteinExistence type="inferred from homology"/>
<dbReference type="Gene3D" id="1.10.10.10">
    <property type="entry name" value="Winged helix-like DNA-binding domain superfamily/Winged helix DNA-binding domain"/>
    <property type="match status" value="1"/>
</dbReference>
<protein>
    <recommendedName>
        <fullName evidence="7">RNA polymerase sigma factor</fullName>
    </recommendedName>
</protein>
<dbReference type="PANTHER" id="PTHR30376:SF3">
    <property type="entry name" value="RNA POLYMERASE SIGMA FACTOR RPOH"/>
    <property type="match status" value="1"/>
</dbReference>
<sequence length="169" mass="19077">MFQPFKKYYTPNADQEDLISIGTIGLIKGISSFDPSKGARLATYAARCVENEILMYFRSQKKLQGEVSLSDSIETDKDGNSLMLMDVVGVDDTMLEDLHDRDNSIRIRHLVQECLTEREAQIIRLRYGLGGGIPQTQREVAKVFGISRSYVSRIEKRALNKLEEALGTE</sequence>
<comment type="function">
    <text evidence="7">Sigma factors are initiation factors that promote the attachment of RNA polymerase to specific initiation sites and are then released.</text>
</comment>
<evidence type="ECO:0000313" key="9">
    <source>
        <dbReference type="EMBL" id="QNL44997.1"/>
    </source>
</evidence>
<dbReference type="SUPFAM" id="SSF88946">
    <property type="entry name" value="Sigma2 domain of RNA polymerase sigma factors"/>
    <property type="match status" value="1"/>
</dbReference>
<dbReference type="NCBIfam" id="TIGR02937">
    <property type="entry name" value="sigma70-ECF"/>
    <property type="match status" value="1"/>
</dbReference>
<dbReference type="Gene3D" id="1.20.120.1810">
    <property type="match status" value="1"/>
</dbReference>
<evidence type="ECO:0000256" key="6">
    <source>
        <dbReference type="ARBA" id="ARBA00023163"/>
    </source>
</evidence>
<dbReference type="InterPro" id="IPR036388">
    <property type="entry name" value="WH-like_DNA-bd_sf"/>
</dbReference>
<keyword evidence="5 7" id="KW-0238">DNA-binding</keyword>
<dbReference type="AlphaFoldDB" id="A0A7G9B616"/>
<keyword evidence="6 7" id="KW-0804">Transcription</keyword>
<dbReference type="GO" id="GO:0003677">
    <property type="term" value="F:DNA binding"/>
    <property type="evidence" value="ECO:0007669"/>
    <property type="project" value="UniProtKB-KW"/>
</dbReference>
<evidence type="ECO:0000256" key="3">
    <source>
        <dbReference type="ARBA" id="ARBA00023015"/>
    </source>
</evidence>
<dbReference type="PRINTS" id="PR00046">
    <property type="entry name" value="SIGMA70FCT"/>
</dbReference>
<dbReference type="GO" id="GO:0006352">
    <property type="term" value="P:DNA-templated transcription initiation"/>
    <property type="evidence" value="ECO:0007669"/>
    <property type="project" value="InterPro"/>
</dbReference>
<dbReference type="InterPro" id="IPR007630">
    <property type="entry name" value="RNA_pol_sigma70_r4"/>
</dbReference>
<evidence type="ECO:0000256" key="4">
    <source>
        <dbReference type="ARBA" id="ARBA00023082"/>
    </source>
</evidence>
<dbReference type="PROSITE" id="PS50943">
    <property type="entry name" value="HTH_CROC1"/>
    <property type="match status" value="1"/>
</dbReference>
<dbReference type="Proteomes" id="UP000515960">
    <property type="component" value="Chromosome"/>
</dbReference>
<dbReference type="GO" id="GO:0030435">
    <property type="term" value="P:sporulation resulting in formation of a cellular spore"/>
    <property type="evidence" value="ECO:0007669"/>
    <property type="project" value="UniProtKB-KW"/>
</dbReference>
<dbReference type="InterPro" id="IPR014284">
    <property type="entry name" value="RNA_pol_sigma-70_dom"/>
</dbReference>
<feature type="domain" description="HTH cro/C1-type" evidence="8">
    <location>
        <begin position="136"/>
        <end position="156"/>
    </location>
</feature>
<dbReference type="Pfam" id="PF04545">
    <property type="entry name" value="Sigma70_r4"/>
    <property type="match status" value="1"/>
</dbReference>
<dbReference type="SUPFAM" id="SSF88659">
    <property type="entry name" value="Sigma3 and sigma4 domains of RNA polymerase sigma factors"/>
    <property type="match status" value="1"/>
</dbReference>
<dbReference type="InterPro" id="IPR000943">
    <property type="entry name" value="RNA_pol_sigma70"/>
</dbReference>
<dbReference type="InterPro" id="IPR007627">
    <property type="entry name" value="RNA_pol_sigma70_r2"/>
</dbReference>
<dbReference type="InterPro" id="IPR013324">
    <property type="entry name" value="RNA_pol_sigma_r3/r4-like"/>
</dbReference>
<keyword evidence="3 7" id="KW-0805">Transcription regulation</keyword>
<dbReference type="PROSITE" id="PS00715">
    <property type="entry name" value="SIGMA70_1"/>
    <property type="match status" value="1"/>
</dbReference>
<accession>A0A7G9B616</accession>
<organism evidence="9 10">
    <name type="scientific">Oscillibacter hominis</name>
    <dbReference type="NCBI Taxonomy" id="2763056"/>
    <lineage>
        <taxon>Bacteria</taxon>
        <taxon>Bacillati</taxon>
        <taxon>Bacillota</taxon>
        <taxon>Clostridia</taxon>
        <taxon>Eubacteriales</taxon>
        <taxon>Oscillospiraceae</taxon>
        <taxon>Oscillibacter</taxon>
    </lineage>
</organism>
<evidence type="ECO:0000256" key="1">
    <source>
        <dbReference type="ARBA" id="ARBA00007788"/>
    </source>
</evidence>
<dbReference type="PANTHER" id="PTHR30376">
    <property type="entry name" value="SIGMA FACTOR RPOH HEAT SHOCK RELATED"/>
    <property type="match status" value="1"/>
</dbReference>
<name>A0A7G9B616_9FIRM</name>
<evidence type="ECO:0000259" key="8">
    <source>
        <dbReference type="PROSITE" id="PS50943"/>
    </source>
</evidence>
<dbReference type="KEGG" id="ohi:H8790_02860"/>
<dbReference type="Pfam" id="PF04542">
    <property type="entry name" value="Sigma70_r2"/>
    <property type="match status" value="1"/>
</dbReference>
<keyword evidence="4 7" id="KW-0731">Sigma factor</keyword>